<dbReference type="PROSITE" id="PS51257">
    <property type="entry name" value="PROKAR_LIPOPROTEIN"/>
    <property type="match status" value="1"/>
</dbReference>
<feature type="chain" id="PRO_5020746549" evidence="2">
    <location>
        <begin position="27"/>
        <end position="267"/>
    </location>
</feature>
<dbReference type="SUPFAM" id="SSF109998">
    <property type="entry name" value="Triger factor/SurA peptide-binding domain-like"/>
    <property type="match status" value="1"/>
</dbReference>
<dbReference type="PANTHER" id="PTHR47245:SF2">
    <property type="entry name" value="PEPTIDYL-PROLYL CIS-TRANS ISOMERASE HP_0175-RELATED"/>
    <property type="match status" value="1"/>
</dbReference>
<dbReference type="Gene3D" id="1.10.4030.10">
    <property type="entry name" value="Porin chaperone SurA, peptide-binding domain"/>
    <property type="match status" value="1"/>
</dbReference>
<gene>
    <name evidence="3" type="ORF">EV640_10282</name>
</gene>
<evidence type="ECO:0000256" key="2">
    <source>
        <dbReference type="SAM" id="SignalP"/>
    </source>
</evidence>
<feature type="region of interest" description="Disordered" evidence="1">
    <location>
        <begin position="207"/>
        <end position="267"/>
    </location>
</feature>
<protein>
    <submittedName>
        <fullName evidence="3">Peptidyl-prolyl cis-trans isomerase SurA</fullName>
    </submittedName>
</protein>
<feature type="compositionally biased region" description="Basic and acidic residues" evidence="1">
    <location>
        <begin position="245"/>
        <end position="267"/>
    </location>
</feature>
<comment type="caution">
    <text evidence="3">The sequence shown here is derived from an EMBL/GenBank/DDBJ whole genome shotgun (WGS) entry which is preliminary data.</text>
</comment>
<keyword evidence="4" id="KW-1185">Reference proteome</keyword>
<feature type="compositionally biased region" description="Acidic residues" evidence="1">
    <location>
        <begin position="48"/>
        <end position="64"/>
    </location>
</feature>
<evidence type="ECO:0000313" key="3">
    <source>
        <dbReference type="EMBL" id="TDS86787.1"/>
    </source>
</evidence>
<dbReference type="InterPro" id="IPR027304">
    <property type="entry name" value="Trigger_fact/SurA_dom_sf"/>
</dbReference>
<dbReference type="Pfam" id="PF13624">
    <property type="entry name" value="SurA_N_3"/>
    <property type="match status" value="1"/>
</dbReference>
<keyword evidence="3" id="KW-0413">Isomerase</keyword>
<feature type="region of interest" description="Disordered" evidence="1">
    <location>
        <begin position="24"/>
        <end position="68"/>
    </location>
</feature>
<dbReference type="AlphaFoldDB" id="A0A4R7G627"/>
<name>A0A4R7G627_9MICC</name>
<sequence>MSMKMMTTGFALAGVLALAACSDAPAAENEDAGAQEQGAEAGAASPEEGAEGEQPELPEADTSDIPEVVAEVNEEEISGEDFTVLYESQFQQMAMQSQMTGEEPDQDQLKDQTLESMIGNELLLQDAQEEGYEASQEEIDALIADAAETAGMGSSEEFIEAYEEQGMDGEQLTQDAENQVLINQVLAQLEVPEPSEEELREVYDEAVAAQEEAGGAEGAEGEDAAEMPSFEEAREDLESQAVDQARNEAALDHVEDLRSDAEIQTHL</sequence>
<evidence type="ECO:0000256" key="1">
    <source>
        <dbReference type="SAM" id="MobiDB-lite"/>
    </source>
</evidence>
<reference evidence="3 4" key="1">
    <citation type="submission" date="2019-03" db="EMBL/GenBank/DDBJ databases">
        <title>Genomic Encyclopedia of Type Strains, Phase III (KMG-III): the genomes of soil and plant-associated and newly described type strains.</title>
        <authorList>
            <person name="Whitman W."/>
        </authorList>
    </citation>
    <scope>NUCLEOTIDE SEQUENCE [LARGE SCALE GENOMIC DNA]</scope>
    <source>
        <strain evidence="3 4">DSM 27373</strain>
    </source>
</reference>
<keyword evidence="2" id="KW-0732">Signal</keyword>
<organism evidence="3 4">
    <name type="scientific">Nesterenkonia aurantiaca</name>
    <dbReference type="NCBI Taxonomy" id="1436010"/>
    <lineage>
        <taxon>Bacteria</taxon>
        <taxon>Bacillati</taxon>
        <taxon>Actinomycetota</taxon>
        <taxon>Actinomycetes</taxon>
        <taxon>Micrococcales</taxon>
        <taxon>Micrococcaceae</taxon>
        <taxon>Nesterenkonia</taxon>
    </lineage>
</organism>
<feature type="signal peptide" evidence="2">
    <location>
        <begin position="1"/>
        <end position="26"/>
    </location>
</feature>
<dbReference type="EMBL" id="SOAN01000002">
    <property type="protein sequence ID" value="TDS86787.1"/>
    <property type="molecule type" value="Genomic_DNA"/>
</dbReference>
<proteinExistence type="predicted"/>
<evidence type="ECO:0000313" key="4">
    <source>
        <dbReference type="Proteomes" id="UP000294506"/>
    </source>
</evidence>
<dbReference type="PANTHER" id="PTHR47245">
    <property type="entry name" value="PEPTIDYLPROLYL ISOMERASE"/>
    <property type="match status" value="1"/>
</dbReference>
<dbReference type="Proteomes" id="UP000294506">
    <property type="component" value="Unassembled WGS sequence"/>
</dbReference>
<feature type="compositionally biased region" description="Low complexity" evidence="1">
    <location>
        <begin position="34"/>
        <end position="47"/>
    </location>
</feature>
<dbReference type="GO" id="GO:0016853">
    <property type="term" value="F:isomerase activity"/>
    <property type="evidence" value="ECO:0007669"/>
    <property type="project" value="UniProtKB-KW"/>
</dbReference>
<dbReference type="InterPro" id="IPR050245">
    <property type="entry name" value="PrsA_foldase"/>
</dbReference>
<accession>A0A4R7G627</accession>